<sequence length="103" mass="11727">MSTGYKVVLASFILLSPTFDIKIFSFDSGKWRTFEVSFPPDVSLEMPTEHMILHGQVLFWIDEKSRIIAYNLENIETGVCQCRHENVEVKCLGIACLQRGNEG</sequence>
<gene>
    <name evidence="1" type="ORF">MKW98_020610</name>
</gene>
<keyword evidence="2" id="KW-1185">Reference proteome</keyword>
<dbReference type="EMBL" id="JAJJMB010001184">
    <property type="protein sequence ID" value="KAI3957968.1"/>
    <property type="molecule type" value="Genomic_DNA"/>
</dbReference>
<evidence type="ECO:0000313" key="2">
    <source>
        <dbReference type="Proteomes" id="UP001202328"/>
    </source>
</evidence>
<dbReference type="AlphaFoldDB" id="A0AAD4XY00"/>
<name>A0AAD4XY00_9MAGN</name>
<dbReference type="Proteomes" id="UP001202328">
    <property type="component" value="Unassembled WGS sequence"/>
</dbReference>
<organism evidence="1 2">
    <name type="scientific">Papaver atlanticum</name>
    <dbReference type="NCBI Taxonomy" id="357466"/>
    <lineage>
        <taxon>Eukaryota</taxon>
        <taxon>Viridiplantae</taxon>
        <taxon>Streptophyta</taxon>
        <taxon>Embryophyta</taxon>
        <taxon>Tracheophyta</taxon>
        <taxon>Spermatophyta</taxon>
        <taxon>Magnoliopsida</taxon>
        <taxon>Ranunculales</taxon>
        <taxon>Papaveraceae</taxon>
        <taxon>Papaveroideae</taxon>
        <taxon>Papaver</taxon>
    </lineage>
</organism>
<comment type="caution">
    <text evidence="1">The sequence shown here is derived from an EMBL/GenBank/DDBJ whole genome shotgun (WGS) entry which is preliminary data.</text>
</comment>
<reference evidence="1" key="1">
    <citation type="submission" date="2022-04" db="EMBL/GenBank/DDBJ databases">
        <title>A functionally conserved STORR gene fusion in Papaver species that diverged 16.8 million years ago.</title>
        <authorList>
            <person name="Catania T."/>
        </authorList>
    </citation>
    <scope>NUCLEOTIDE SEQUENCE</scope>
    <source>
        <strain evidence="1">S-188037</strain>
    </source>
</reference>
<proteinExistence type="predicted"/>
<evidence type="ECO:0008006" key="3">
    <source>
        <dbReference type="Google" id="ProtNLM"/>
    </source>
</evidence>
<evidence type="ECO:0000313" key="1">
    <source>
        <dbReference type="EMBL" id="KAI3957968.1"/>
    </source>
</evidence>
<protein>
    <recommendedName>
        <fullName evidence="3">F-box protein</fullName>
    </recommendedName>
</protein>
<accession>A0AAD4XY00</accession>